<gene>
    <name evidence="1" type="ORF">PK98_08925</name>
</gene>
<reference evidence="1 2" key="1">
    <citation type="submission" date="2014-11" db="EMBL/GenBank/DDBJ databases">
        <title>Draft genome sequence of Kirrobacter mercurialis.</title>
        <authorList>
            <person name="Coil D.A."/>
            <person name="Eisen J.A."/>
        </authorList>
    </citation>
    <scope>NUCLEOTIDE SEQUENCE [LARGE SCALE GENOMIC DNA]</scope>
    <source>
        <strain evidence="1 2">Coronado</strain>
    </source>
</reference>
<dbReference type="STRING" id="1572751.PK98_08925"/>
<dbReference type="EMBL" id="JTDN01000001">
    <property type="protein sequence ID" value="KHL26513.1"/>
    <property type="molecule type" value="Genomic_DNA"/>
</dbReference>
<dbReference type="PANTHER" id="PTHR38477">
    <property type="entry name" value="HYPOTHETICAL EXPORTED PROTEIN"/>
    <property type="match status" value="1"/>
</dbReference>
<evidence type="ECO:0000313" key="1">
    <source>
        <dbReference type="EMBL" id="KHL26513.1"/>
    </source>
</evidence>
<dbReference type="Pfam" id="PF13645">
    <property type="entry name" value="YkuD_2"/>
    <property type="match status" value="1"/>
</dbReference>
<dbReference type="PANTHER" id="PTHR38477:SF1">
    <property type="entry name" value="MUREIN L,D-TRANSPEPTIDASE CATALYTIC DOMAIN FAMILY PROTEIN"/>
    <property type="match status" value="1"/>
</dbReference>
<evidence type="ECO:0008006" key="3">
    <source>
        <dbReference type="Google" id="ProtNLM"/>
    </source>
</evidence>
<dbReference type="PROSITE" id="PS51318">
    <property type="entry name" value="TAT"/>
    <property type="match status" value="1"/>
</dbReference>
<sequence>MDISRRQMMLAGGVFAATSMLAGGMRGQGSGSIPAAALRTSVPPKVAAAPAVQSIVPPELMASAKAALDRQDPSILRDRMAVVDFAAASSKPRLYLVDLLSGDERALLVTHGSGSDPDHSGWTKRLSNDHGSNASSEGAFAALNYYSGKHGRSQRLAGLDASNSNALDRAIVIHGAWYAEPDVVGATGKLGRSQGCFAVGDTKIDTLFDHLGTNRLLYAAKLTA</sequence>
<dbReference type="InterPro" id="IPR032676">
    <property type="entry name" value="YkuD_2"/>
</dbReference>
<keyword evidence="2" id="KW-1185">Reference proteome</keyword>
<proteinExistence type="predicted"/>
<dbReference type="InterPro" id="IPR006311">
    <property type="entry name" value="TAT_signal"/>
</dbReference>
<protein>
    <recommendedName>
        <fullName evidence="3">Transcriptional initiation protein Tat</fullName>
    </recommendedName>
</protein>
<dbReference type="AlphaFoldDB" id="A0A0B2BY27"/>
<comment type="caution">
    <text evidence="1">The sequence shown here is derived from an EMBL/GenBank/DDBJ whole genome shotgun (WGS) entry which is preliminary data.</text>
</comment>
<organism evidence="1 2">
    <name type="scientific">Croceibacterium mercuriale</name>
    <dbReference type="NCBI Taxonomy" id="1572751"/>
    <lineage>
        <taxon>Bacteria</taxon>
        <taxon>Pseudomonadati</taxon>
        <taxon>Pseudomonadota</taxon>
        <taxon>Alphaproteobacteria</taxon>
        <taxon>Sphingomonadales</taxon>
        <taxon>Erythrobacteraceae</taxon>
        <taxon>Croceibacterium</taxon>
    </lineage>
</organism>
<evidence type="ECO:0000313" key="2">
    <source>
        <dbReference type="Proteomes" id="UP000030988"/>
    </source>
</evidence>
<dbReference type="OrthoDB" id="9815195at2"/>
<name>A0A0B2BY27_9SPHN</name>
<dbReference type="Proteomes" id="UP000030988">
    <property type="component" value="Unassembled WGS sequence"/>
</dbReference>
<dbReference type="RefSeq" id="WP_039095856.1">
    <property type="nucleotide sequence ID" value="NZ_JTDN01000001.1"/>
</dbReference>
<accession>A0A0B2BY27</accession>